<dbReference type="InterPro" id="IPR026907">
    <property type="entry name" value="GCIP-like"/>
</dbReference>
<dbReference type="PANTHER" id="PTHR15492:SF1">
    <property type="entry name" value="CYCLIN-D1-BINDING PROTEIN 1"/>
    <property type="match status" value="1"/>
</dbReference>
<dbReference type="InterPro" id="IPR049317">
    <property type="entry name" value="GCIP-like_N"/>
</dbReference>
<dbReference type="EMBL" id="KQ964279">
    <property type="protein sequence ID" value="KXJ85580.1"/>
    <property type="molecule type" value="Genomic_DNA"/>
</dbReference>
<accession>A0A136IKU0</accession>
<dbReference type="Proteomes" id="UP000070501">
    <property type="component" value="Unassembled WGS sequence"/>
</dbReference>
<organism evidence="3 4">
    <name type="scientific">Microdochium bolleyi</name>
    <dbReference type="NCBI Taxonomy" id="196109"/>
    <lineage>
        <taxon>Eukaryota</taxon>
        <taxon>Fungi</taxon>
        <taxon>Dikarya</taxon>
        <taxon>Ascomycota</taxon>
        <taxon>Pezizomycotina</taxon>
        <taxon>Sordariomycetes</taxon>
        <taxon>Xylariomycetidae</taxon>
        <taxon>Xylariales</taxon>
        <taxon>Microdochiaceae</taxon>
        <taxon>Microdochium</taxon>
    </lineage>
</organism>
<dbReference type="PANTHER" id="PTHR15492">
    <property type="entry name" value="CYCLIN D1-BINDING PROTEIN 1"/>
    <property type="match status" value="1"/>
</dbReference>
<dbReference type="GO" id="GO:0005634">
    <property type="term" value="C:nucleus"/>
    <property type="evidence" value="ECO:0007669"/>
    <property type="project" value="TreeGrafter"/>
</dbReference>
<reference evidence="4" key="1">
    <citation type="submission" date="2016-02" db="EMBL/GenBank/DDBJ databases">
        <title>Draft genome sequence of Microdochium bolleyi, a fungal endophyte of beachgrass.</title>
        <authorList>
            <consortium name="DOE Joint Genome Institute"/>
            <person name="David A.S."/>
            <person name="May G."/>
            <person name="Haridas S."/>
            <person name="Lim J."/>
            <person name="Wang M."/>
            <person name="Labutti K."/>
            <person name="Lipzen A."/>
            <person name="Barry K."/>
            <person name="Grigoriev I.V."/>
        </authorList>
    </citation>
    <scope>NUCLEOTIDE SEQUENCE [LARGE SCALE GENOMIC DNA]</scope>
    <source>
        <strain evidence="4">J235TASD1</strain>
    </source>
</reference>
<dbReference type="InParanoid" id="A0A136IKU0"/>
<feature type="compositionally biased region" description="Acidic residues" evidence="1">
    <location>
        <begin position="222"/>
        <end position="242"/>
    </location>
</feature>
<sequence>MAPPAPDSAVSLEGLKALIQTTTSLITQLESYLHSVAVTNPAAATPASLSSQPPAPAASPVTAASDPYSLAHDSASLIRAHSTKLSLFIINKPFTPSAIQKVLRELVAGPIPAIATAVQLCDPDRYTSAARRDLAWRCYRVLHELRAFLDAIPTDGNILSDAQKNGAKGDKGSLVSTGVIWAACDDVILLKSLGLAGLLVKKVEEYRDTLKDVLDELKEWGEEVEEESDDDNDDDDNNDNDADVAGVTSDLQGTHLSAQQMIDDLMDAPRIPRNDPDRIRERLDSCLKRLRLTTLMYSAVVKRRLKPLATAKLLPAPAMATSGDPAAVADATSTVAKRLDEVLPLLKGLPHRFGDVAAAFYDLDAPAIDRAMDICFFDAFAASDMLMKPWDGSARDEFTEWAEKFQISIKKPD</sequence>
<dbReference type="STRING" id="196109.A0A136IKU0"/>
<feature type="region of interest" description="Disordered" evidence="1">
    <location>
        <begin position="221"/>
        <end position="246"/>
    </location>
</feature>
<dbReference type="OrthoDB" id="4088536at2759"/>
<evidence type="ECO:0000256" key="1">
    <source>
        <dbReference type="SAM" id="MobiDB-lite"/>
    </source>
</evidence>
<feature type="domain" description="Cyclin-D1-binding protein 1-like N-terminal" evidence="2">
    <location>
        <begin position="74"/>
        <end position="222"/>
    </location>
</feature>
<proteinExistence type="predicted"/>
<keyword evidence="4" id="KW-1185">Reference proteome</keyword>
<protein>
    <recommendedName>
        <fullName evidence="2">Cyclin-D1-binding protein 1-like N-terminal domain-containing protein</fullName>
    </recommendedName>
</protein>
<dbReference type="AlphaFoldDB" id="A0A136IKU0"/>
<evidence type="ECO:0000313" key="4">
    <source>
        <dbReference type="Proteomes" id="UP000070501"/>
    </source>
</evidence>
<name>A0A136IKU0_9PEZI</name>
<dbReference type="Gene3D" id="1.20.1410.10">
    <property type="entry name" value="I/LWEQ domain"/>
    <property type="match status" value="1"/>
</dbReference>
<gene>
    <name evidence="3" type="ORF">Micbo1qcDRAFT_169321</name>
</gene>
<evidence type="ECO:0000313" key="3">
    <source>
        <dbReference type="EMBL" id="KXJ85580.1"/>
    </source>
</evidence>
<dbReference type="Pfam" id="PF13324">
    <property type="entry name" value="GCIP_N"/>
    <property type="match status" value="1"/>
</dbReference>
<evidence type="ECO:0000259" key="2">
    <source>
        <dbReference type="Pfam" id="PF13324"/>
    </source>
</evidence>